<dbReference type="AlphaFoldDB" id="A0A4U0X6C8"/>
<keyword evidence="2" id="KW-1185">Reference proteome</keyword>
<feature type="non-terminal residue" evidence="1">
    <location>
        <position position="112"/>
    </location>
</feature>
<reference evidence="1 2" key="1">
    <citation type="submission" date="2017-03" db="EMBL/GenBank/DDBJ databases">
        <title>Genomes of endolithic fungi from Antarctica.</title>
        <authorList>
            <person name="Coleine C."/>
            <person name="Masonjones S."/>
            <person name="Stajich J.E."/>
        </authorList>
    </citation>
    <scope>NUCLEOTIDE SEQUENCE [LARGE SCALE GENOMIC DNA]</scope>
    <source>
        <strain evidence="1 2">CCFEE 5184</strain>
    </source>
</reference>
<gene>
    <name evidence="1" type="ORF">B0A55_07790</name>
</gene>
<dbReference type="Proteomes" id="UP000309340">
    <property type="component" value="Unassembled WGS sequence"/>
</dbReference>
<proteinExistence type="predicted"/>
<dbReference type="STRING" id="329884.A0A4U0X6C8"/>
<organism evidence="1 2">
    <name type="scientific">Friedmanniomyces simplex</name>
    <dbReference type="NCBI Taxonomy" id="329884"/>
    <lineage>
        <taxon>Eukaryota</taxon>
        <taxon>Fungi</taxon>
        <taxon>Dikarya</taxon>
        <taxon>Ascomycota</taxon>
        <taxon>Pezizomycotina</taxon>
        <taxon>Dothideomycetes</taxon>
        <taxon>Dothideomycetidae</taxon>
        <taxon>Mycosphaerellales</taxon>
        <taxon>Teratosphaeriaceae</taxon>
        <taxon>Friedmanniomyces</taxon>
    </lineage>
</organism>
<sequence>MPSVHPRRRPARPTDTSLTPLLIDSFQKMSLRKGDTFHNNNKKTEEIWDPLESRSGPHKAARSTTCPKSLEDLLIGAGERRTAELLRRVDKAIATNSSLALGAVLSEPEVLP</sequence>
<dbReference type="EMBL" id="NAJQ01000352">
    <property type="protein sequence ID" value="TKA71461.1"/>
    <property type="molecule type" value="Genomic_DNA"/>
</dbReference>
<protein>
    <submittedName>
        <fullName evidence="1">Uncharacterized protein</fullName>
    </submittedName>
</protein>
<evidence type="ECO:0000313" key="1">
    <source>
        <dbReference type="EMBL" id="TKA71461.1"/>
    </source>
</evidence>
<dbReference type="OrthoDB" id="9368434at2759"/>
<name>A0A4U0X6C8_9PEZI</name>
<evidence type="ECO:0000313" key="2">
    <source>
        <dbReference type="Proteomes" id="UP000309340"/>
    </source>
</evidence>
<comment type="caution">
    <text evidence="1">The sequence shown here is derived from an EMBL/GenBank/DDBJ whole genome shotgun (WGS) entry which is preliminary data.</text>
</comment>
<accession>A0A4U0X6C8</accession>